<accession>A0A0G0JSX4</accession>
<comment type="caution">
    <text evidence="2">The sequence shown here is derived from an EMBL/GenBank/DDBJ whole genome shotgun (WGS) entry which is preliminary data.</text>
</comment>
<dbReference type="EMBL" id="LBUU01000010">
    <property type="protein sequence ID" value="KKQ69742.1"/>
    <property type="molecule type" value="Genomic_DNA"/>
</dbReference>
<organism evidence="2 3">
    <name type="scientific">Candidatus Falkowbacteria bacterium GW2011_GWE1_38_31</name>
    <dbReference type="NCBI Taxonomy" id="1618638"/>
    <lineage>
        <taxon>Bacteria</taxon>
        <taxon>Candidatus Falkowiibacteriota</taxon>
    </lineage>
</organism>
<gene>
    <name evidence="2" type="ORF">US91_C0010G0038</name>
</gene>
<feature type="transmembrane region" description="Helical" evidence="1">
    <location>
        <begin position="21"/>
        <end position="42"/>
    </location>
</feature>
<sequence length="88" mass="9864">MCKNSDFEVAKAIIINKNFNLIILPIICLFISSFFIDIALVFCGVLLLTGALTLILSDIVTFFLVFGYSPLGIKYEEKDGELIKKNKK</sequence>
<keyword evidence="1" id="KW-0472">Membrane</keyword>
<proteinExistence type="predicted"/>
<keyword evidence="1" id="KW-0812">Transmembrane</keyword>
<name>A0A0G0JSX4_9BACT</name>
<feature type="transmembrane region" description="Helical" evidence="1">
    <location>
        <begin position="48"/>
        <end position="68"/>
    </location>
</feature>
<reference evidence="2 3" key="1">
    <citation type="journal article" date="2015" name="Nature">
        <title>rRNA introns, odd ribosomes, and small enigmatic genomes across a large radiation of phyla.</title>
        <authorList>
            <person name="Brown C.T."/>
            <person name="Hug L.A."/>
            <person name="Thomas B.C."/>
            <person name="Sharon I."/>
            <person name="Castelle C.J."/>
            <person name="Singh A."/>
            <person name="Wilkins M.J."/>
            <person name="Williams K.H."/>
            <person name="Banfield J.F."/>
        </authorList>
    </citation>
    <scope>NUCLEOTIDE SEQUENCE [LARGE SCALE GENOMIC DNA]</scope>
</reference>
<keyword evidence="1" id="KW-1133">Transmembrane helix</keyword>
<protein>
    <submittedName>
        <fullName evidence="2">Uncharacterized protein</fullName>
    </submittedName>
</protein>
<dbReference type="AlphaFoldDB" id="A0A0G0JSX4"/>
<evidence type="ECO:0000313" key="2">
    <source>
        <dbReference type="EMBL" id="KKQ69742.1"/>
    </source>
</evidence>
<dbReference type="Proteomes" id="UP000034022">
    <property type="component" value="Unassembled WGS sequence"/>
</dbReference>
<evidence type="ECO:0000313" key="3">
    <source>
        <dbReference type="Proteomes" id="UP000034022"/>
    </source>
</evidence>
<evidence type="ECO:0000256" key="1">
    <source>
        <dbReference type="SAM" id="Phobius"/>
    </source>
</evidence>